<dbReference type="InterPro" id="IPR000999">
    <property type="entry name" value="RNase_III_dom"/>
</dbReference>
<dbReference type="AlphaFoldDB" id="A0A2K1QTA9"/>
<dbReference type="CDD" id="cd00593">
    <property type="entry name" value="RIBOc"/>
    <property type="match status" value="1"/>
</dbReference>
<protein>
    <recommendedName>
        <fullName evidence="1">RNase III domain-containing protein</fullName>
    </recommendedName>
</protein>
<evidence type="ECO:0000313" key="3">
    <source>
        <dbReference type="Proteomes" id="UP000243797"/>
    </source>
</evidence>
<dbReference type="Proteomes" id="UP000243797">
    <property type="component" value="Unassembled WGS sequence"/>
</dbReference>
<feature type="domain" description="RNase III" evidence="1">
    <location>
        <begin position="54"/>
        <end position="137"/>
    </location>
</feature>
<dbReference type="InParanoid" id="A0A2K1QTA9"/>
<comment type="caution">
    <text evidence="2">The sequence shown here is derived from an EMBL/GenBank/DDBJ whole genome shotgun (WGS) entry which is preliminary data.</text>
</comment>
<dbReference type="GO" id="GO:0004525">
    <property type="term" value="F:ribonuclease III activity"/>
    <property type="evidence" value="ECO:0007669"/>
    <property type="project" value="InterPro"/>
</dbReference>
<organism evidence="2 3">
    <name type="scientific">Sphaceloma murrayae</name>
    <dbReference type="NCBI Taxonomy" id="2082308"/>
    <lineage>
        <taxon>Eukaryota</taxon>
        <taxon>Fungi</taxon>
        <taxon>Dikarya</taxon>
        <taxon>Ascomycota</taxon>
        <taxon>Pezizomycotina</taxon>
        <taxon>Dothideomycetes</taxon>
        <taxon>Dothideomycetidae</taxon>
        <taxon>Myriangiales</taxon>
        <taxon>Elsinoaceae</taxon>
        <taxon>Sphaceloma</taxon>
    </lineage>
</organism>
<gene>
    <name evidence="2" type="ORF">CAC42_3615</name>
</gene>
<reference evidence="2 3" key="1">
    <citation type="submission" date="2017-06" db="EMBL/GenBank/DDBJ databases">
        <title>Draft genome sequence of a variant of Elsinoe murrayae.</title>
        <authorList>
            <person name="Cheng Q."/>
        </authorList>
    </citation>
    <scope>NUCLEOTIDE SEQUENCE [LARGE SCALE GENOMIC DNA]</scope>
    <source>
        <strain evidence="2 3">CQ-2017a</strain>
    </source>
</reference>
<evidence type="ECO:0000313" key="2">
    <source>
        <dbReference type="EMBL" id="PNS18170.1"/>
    </source>
</evidence>
<dbReference type="SUPFAM" id="SSF69065">
    <property type="entry name" value="RNase III domain-like"/>
    <property type="match status" value="1"/>
</dbReference>
<dbReference type="Pfam" id="PF00636">
    <property type="entry name" value="Ribonuclease_3"/>
    <property type="match status" value="1"/>
</dbReference>
<dbReference type="STRING" id="2082308.A0A2K1QTA9"/>
<accession>A0A2K1QTA9</accession>
<dbReference type="OrthoDB" id="67027at2759"/>
<name>A0A2K1QTA9_9PEZI</name>
<keyword evidence="3" id="KW-1185">Reference proteome</keyword>
<sequence length="151" mass="16205">MNNADQIRQHKVTAIRAMLGQDLDEGYVWEALQMPGSGVFAVHGRRLHKGHRPLAGVGDRVAALLVAGDAYHQNVDVGTTSRLISDRCSNNRLAQVCLAHGLDKHINVNPSHVGPLGQTTTSATVEALIGAAYHSGGLDMARRVMERLGLI</sequence>
<evidence type="ECO:0000259" key="1">
    <source>
        <dbReference type="Pfam" id="PF00636"/>
    </source>
</evidence>
<dbReference type="InterPro" id="IPR036389">
    <property type="entry name" value="RNase_III_sf"/>
</dbReference>
<proteinExistence type="predicted"/>
<dbReference type="GO" id="GO:0006396">
    <property type="term" value="P:RNA processing"/>
    <property type="evidence" value="ECO:0007669"/>
    <property type="project" value="InterPro"/>
</dbReference>
<dbReference type="Gene3D" id="1.10.1520.10">
    <property type="entry name" value="Ribonuclease III domain"/>
    <property type="match status" value="1"/>
</dbReference>
<dbReference type="EMBL" id="NKHZ01000045">
    <property type="protein sequence ID" value="PNS18170.1"/>
    <property type="molecule type" value="Genomic_DNA"/>
</dbReference>